<dbReference type="KEGG" id="fbl:Fbal_1760"/>
<dbReference type="Pfam" id="PF11700">
    <property type="entry name" value="ATG22"/>
    <property type="match status" value="1"/>
</dbReference>
<sequence>MSEPRGGTPVTKREIFGWAMFDVANSAYTTVVITIVYSAFFVHHLVPADSDWGNSYWGLAMVVSNLLTMVLAPLLGTLCDLRGGKKAFLLGNMLVCALATAGLFFVGPGAIGWAILLLTISNVAWMLSEVFCASFLTDLATPKTMGLISGIGWGVGYLGGLLSLVMVLFGVITSSAESDLSLYIQQNQQAMLAVAAYFVVVSVPTMLWLKDRDPVRRDVGFGQVWQHTWQRLSHCWQLARALPALWRFFLVFTLYSAGMAIVIKFFGIFVDARLTLTAAEKTTIFLALQVSAFIGALAFGLLESRIGPKATIFLTLLWWIMGVLSIYGLTPLSQWLGVSENRVFTVCALLAGSGLGSTQSASRTIVGLLTPNQYSAMMFGFWGLFGRLATILGSLSFALVADLFSLQQGLLVILGFFVLGAALVLKVPIEQGMVTAGHRPATSGN</sequence>
<evidence type="ECO:0000313" key="9">
    <source>
        <dbReference type="Proteomes" id="UP000006683"/>
    </source>
</evidence>
<dbReference type="AlphaFoldDB" id="E1SS08"/>
<evidence type="ECO:0000256" key="1">
    <source>
        <dbReference type="ARBA" id="ARBA00004127"/>
    </source>
</evidence>
<evidence type="ECO:0000256" key="4">
    <source>
        <dbReference type="ARBA" id="ARBA00022989"/>
    </source>
</evidence>
<comment type="subcellular location">
    <subcellularLocation>
        <location evidence="1">Endomembrane system</location>
        <topology evidence="1">Multi-pass membrane protein</topology>
    </subcellularLocation>
</comment>
<feature type="domain" description="Major facilitator superfamily (MFS) profile" evidence="7">
    <location>
        <begin position="244"/>
        <end position="445"/>
    </location>
</feature>
<dbReference type="InterPro" id="IPR036259">
    <property type="entry name" value="MFS_trans_sf"/>
</dbReference>
<dbReference type="PROSITE" id="PS50850">
    <property type="entry name" value="MFS"/>
    <property type="match status" value="1"/>
</dbReference>
<evidence type="ECO:0000256" key="2">
    <source>
        <dbReference type="ARBA" id="ARBA00022448"/>
    </source>
</evidence>
<feature type="transmembrane region" description="Helical" evidence="6">
    <location>
        <begin position="311"/>
        <end position="330"/>
    </location>
</feature>
<dbReference type="InterPro" id="IPR050495">
    <property type="entry name" value="ATG22/LtaA_families"/>
</dbReference>
<feature type="transmembrane region" description="Helical" evidence="6">
    <location>
        <begin position="113"/>
        <end position="136"/>
    </location>
</feature>
<dbReference type="PANTHER" id="PTHR23519">
    <property type="entry name" value="AUTOPHAGY-RELATED PROTEIN 22"/>
    <property type="match status" value="1"/>
</dbReference>
<evidence type="ECO:0000256" key="6">
    <source>
        <dbReference type="SAM" id="Phobius"/>
    </source>
</evidence>
<keyword evidence="5 6" id="KW-0472">Membrane</keyword>
<protein>
    <submittedName>
        <fullName evidence="8">Major facilitator superfamily MFS_1</fullName>
    </submittedName>
</protein>
<evidence type="ECO:0000313" key="8">
    <source>
        <dbReference type="EMBL" id="ADN75963.1"/>
    </source>
</evidence>
<evidence type="ECO:0000256" key="3">
    <source>
        <dbReference type="ARBA" id="ARBA00022692"/>
    </source>
</evidence>
<dbReference type="eggNOG" id="COG2270">
    <property type="taxonomic scope" value="Bacteria"/>
</dbReference>
<feature type="transmembrane region" description="Helical" evidence="6">
    <location>
        <begin position="87"/>
        <end position="107"/>
    </location>
</feature>
<dbReference type="EMBL" id="CP002209">
    <property type="protein sequence ID" value="ADN75963.1"/>
    <property type="molecule type" value="Genomic_DNA"/>
</dbReference>
<proteinExistence type="predicted"/>
<evidence type="ECO:0000259" key="7">
    <source>
        <dbReference type="PROSITE" id="PS50850"/>
    </source>
</evidence>
<feature type="transmembrane region" description="Helical" evidence="6">
    <location>
        <begin position="379"/>
        <end position="400"/>
    </location>
</feature>
<feature type="transmembrane region" description="Helical" evidence="6">
    <location>
        <begin position="406"/>
        <end position="425"/>
    </location>
</feature>
<keyword evidence="4 6" id="KW-1133">Transmembrane helix</keyword>
<dbReference type="PANTHER" id="PTHR23519:SF1">
    <property type="entry name" value="AUTOPHAGY-RELATED PROTEIN 22"/>
    <property type="match status" value="1"/>
</dbReference>
<evidence type="ECO:0000256" key="5">
    <source>
        <dbReference type="ARBA" id="ARBA00023136"/>
    </source>
</evidence>
<dbReference type="InterPro" id="IPR024671">
    <property type="entry name" value="Atg22-like"/>
</dbReference>
<feature type="transmembrane region" description="Helical" evidence="6">
    <location>
        <begin position="21"/>
        <end position="43"/>
    </location>
</feature>
<keyword evidence="9" id="KW-1185">Reference proteome</keyword>
<feature type="transmembrane region" description="Helical" evidence="6">
    <location>
        <begin position="282"/>
        <end position="302"/>
    </location>
</feature>
<reference evidence="8 9" key="1">
    <citation type="journal article" date="2010" name="Stand. Genomic Sci.">
        <title>Complete genome sequence of Ferrimonas balearica type strain (PAT).</title>
        <authorList>
            <person name="Nolan M."/>
            <person name="Sikorski J."/>
            <person name="Davenport K."/>
            <person name="Lucas S."/>
            <person name="Glavina Del Rio T."/>
            <person name="Tice H."/>
            <person name="Cheng J."/>
            <person name="Goodwin L."/>
            <person name="Pitluck S."/>
            <person name="Liolios K."/>
            <person name="Ivanova N."/>
            <person name="Mavromatis K."/>
            <person name="Ovchinnikova G."/>
            <person name="Pati A."/>
            <person name="Chen A."/>
            <person name="Palaniappan K."/>
            <person name="Land M."/>
            <person name="Hauser L."/>
            <person name="Chang Y."/>
            <person name="Jeffries C."/>
            <person name="Tapia R."/>
            <person name="Brettin T."/>
            <person name="Detter J."/>
            <person name="Han C."/>
            <person name="Yasawong M."/>
            <person name="Rohde M."/>
            <person name="Tindall B."/>
            <person name="Goker M."/>
            <person name="Woyke T."/>
            <person name="Bristow J."/>
            <person name="Eisen J."/>
            <person name="Markowitz V."/>
            <person name="Hugenholtz P."/>
            <person name="Kyrpides N."/>
            <person name="Klenk H."/>
            <person name="Lapidus A."/>
        </authorList>
    </citation>
    <scope>NUCLEOTIDE SEQUENCE [LARGE SCALE GENOMIC DNA]</scope>
    <source>
        <strain evidence="9">DSM 9799 / CCM 4581 / KCTC 23876 / PAT</strain>
    </source>
</reference>
<feature type="transmembrane region" description="Helical" evidence="6">
    <location>
        <begin position="148"/>
        <end position="170"/>
    </location>
</feature>
<dbReference type="GO" id="GO:0022857">
    <property type="term" value="F:transmembrane transporter activity"/>
    <property type="evidence" value="ECO:0007669"/>
    <property type="project" value="InterPro"/>
</dbReference>
<dbReference type="HOGENOM" id="CLU_017518_3_1_6"/>
<dbReference type="Proteomes" id="UP000006683">
    <property type="component" value="Chromosome"/>
</dbReference>
<feature type="transmembrane region" description="Helical" evidence="6">
    <location>
        <begin position="55"/>
        <end position="75"/>
    </location>
</feature>
<keyword evidence="2" id="KW-0813">Transport</keyword>
<feature type="transmembrane region" description="Helical" evidence="6">
    <location>
        <begin position="248"/>
        <end position="270"/>
    </location>
</feature>
<keyword evidence="3 6" id="KW-0812">Transmembrane</keyword>
<feature type="transmembrane region" description="Helical" evidence="6">
    <location>
        <begin position="190"/>
        <end position="209"/>
    </location>
</feature>
<name>E1SS08_FERBD</name>
<dbReference type="Gene3D" id="1.20.1250.20">
    <property type="entry name" value="MFS general substrate transporter like domains"/>
    <property type="match status" value="2"/>
</dbReference>
<dbReference type="STRING" id="550540.Fbal_1760"/>
<dbReference type="InterPro" id="IPR020846">
    <property type="entry name" value="MFS_dom"/>
</dbReference>
<dbReference type="GO" id="GO:0012505">
    <property type="term" value="C:endomembrane system"/>
    <property type="evidence" value="ECO:0007669"/>
    <property type="project" value="UniProtKB-SubCell"/>
</dbReference>
<gene>
    <name evidence="8" type="ordered locus">Fbal_1760</name>
</gene>
<accession>E1SS08</accession>
<dbReference type="SUPFAM" id="SSF103473">
    <property type="entry name" value="MFS general substrate transporter"/>
    <property type="match status" value="1"/>
</dbReference>
<organism evidence="8 9">
    <name type="scientific">Ferrimonas balearica (strain DSM 9799 / CCM 4581 / KCTC 23876 / PAT)</name>
    <dbReference type="NCBI Taxonomy" id="550540"/>
    <lineage>
        <taxon>Bacteria</taxon>
        <taxon>Pseudomonadati</taxon>
        <taxon>Pseudomonadota</taxon>
        <taxon>Gammaproteobacteria</taxon>
        <taxon>Alteromonadales</taxon>
        <taxon>Ferrimonadaceae</taxon>
        <taxon>Ferrimonas</taxon>
    </lineage>
</organism>